<dbReference type="AlphaFoldDB" id="A0A1W1I310"/>
<sequence length="96" mass="10624">MHDVGVFLLGGLAMGDLIAGLFFLRYWIVTQDRFFLYFAAAFAIQMVCRMLLIGTTANSESEPLVYVFRLLSYGVILAGIFDKNRAKIAKALSGPP</sequence>
<evidence type="ECO:0000313" key="2">
    <source>
        <dbReference type="EMBL" id="SLM47355.1"/>
    </source>
</evidence>
<name>A0A1W1I310_9BACT</name>
<reference evidence="2 3" key="1">
    <citation type="submission" date="2017-03" db="EMBL/GenBank/DDBJ databases">
        <authorList>
            <person name="Afonso C.L."/>
            <person name="Miller P.J."/>
            <person name="Scott M.A."/>
            <person name="Spackman E."/>
            <person name="Goraichik I."/>
            <person name="Dimitrov K.M."/>
            <person name="Suarez D.L."/>
            <person name="Swayne D.E."/>
        </authorList>
    </citation>
    <scope>NUCLEOTIDE SEQUENCE [LARGE SCALE GENOMIC DNA]</scope>
    <source>
        <strain evidence="2">Genome sequencing of Nitrospira japonica strain NJ11</strain>
    </source>
</reference>
<evidence type="ECO:0000256" key="1">
    <source>
        <dbReference type="SAM" id="Phobius"/>
    </source>
</evidence>
<accession>A0A1W1I310</accession>
<keyword evidence="1" id="KW-1133">Transmembrane helix</keyword>
<evidence type="ECO:0000313" key="3">
    <source>
        <dbReference type="Proteomes" id="UP000192042"/>
    </source>
</evidence>
<keyword evidence="1" id="KW-0812">Transmembrane</keyword>
<dbReference type="KEGG" id="nja:NSJP_1183"/>
<feature type="transmembrane region" description="Helical" evidence="1">
    <location>
        <begin position="64"/>
        <end position="81"/>
    </location>
</feature>
<keyword evidence="1" id="KW-0472">Membrane</keyword>
<dbReference type="Proteomes" id="UP000192042">
    <property type="component" value="Chromosome I"/>
</dbReference>
<dbReference type="EMBL" id="LT828648">
    <property type="protein sequence ID" value="SLM47355.1"/>
    <property type="molecule type" value="Genomic_DNA"/>
</dbReference>
<keyword evidence="3" id="KW-1185">Reference proteome</keyword>
<feature type="transmembrane region" description="Helical" evidence="1">
    <location>
        <begin position="6"/>
        <end position="27"/>
    </location>
</feature>
<dbReference type="Pfam" id="PF19447">
    <property type="entry name" value="DUF5985"/>
    <property type="match status" value="1"/>
</dbReference>
<gene>
    <name evidence="2" type="ORF">NSJP_1183</name>
</gene>
<organism evidence="2 3">
    <name type="scientific">Nitrospira japonica</name>
    <dbReference type="NCBI Taxonomy" id="1325564"/>
    <lineage>
        <taxon>Bacteria</taxon>
        <taxon>Pseudomonadati</taxon>
        <taxon>Nitrospirota</taxon>
        <taxon>Nitrospiria</taxon>
        <taxon>Nitrospirales</taxon>
        <taxon>Nitrospiraceae</taxon>
        <taxon>Nitrospira</taxon>
    </lineage>
</organism>
<protein>
    <submittedName>
        <fullName evidence="2">Uncharacterized protein</fullName>
    </submittedName>
</protein>
<feature type="transmembrane region" description="Helical" evidence="1">
    <location>
        <begin position="34"/>
        <end position="52"/>
    </location>
</feature>
<proteinExistence type="predicted"/>
<dbReference type="InterPro" id="IPR046027">
    <property type="entry name" value="DUF5985"/>
</dbReference>
<dbReference type="STRING" id="1325564.NSJP_1183"/>
<dbReference type="RefSeq" id="WP_197685486.1">
    <property type="nucleotide sequence ID" value="NZ_LT828648.1"/>
</dbReference>